<name>A0AAW2EMA7_9HYME</name>
<accession>A0AAW2EMA7</accession>
<evidence type="ECO:0000256" key="1">
    <source>
        <dbReference type="SAM" id="Phobius"/>
    </source>
</evidence>
<dbReference type="AlphaFoldDB" id="A0AAW2EMA7"/>
<keyword evidence="1" id="KW-0472">Membrane</keyword>
<proteinExistence type="predicted"/>
<keyword evidence="1" id="KW-1133">Transmembrane helix</keyword>
<gene>
    <name evidence="2" type="ORF">PUN28_016480</name>
</gene>
<comment type="caution">
    <text evidence="2">The sequence shown here is derived from an EMBL/GenBank/DDBJ whole genome shotgun (WGS) entry which is preliminary data.</text>
</comment>
<keyword evidence="1" id="KW-0812">Transmembrane</keyword>
<evidence type="ECO:0000313" key="2">
    <source>
        <dbReference type="EMBL" id="KAL0104859.1"/>
    </source>
</evidence>
<feature type="transmembrane region" description="Helical" evidence="1">
    <location>
        <begin position="50"/>
        <end position="72"/>
    </location>
</feature>
<sequence length="121" mass="13165">MIVVVETNAARTVKFAKQMPLVDASAGLLSAAVTTFLFRVKELAGAWLSRMRVCGCAVMAIMMMVIEALWVFRKTDGEVHVKTYGAWLSGLDVGCPACCQVKAIARYLARLQSQAVIAKCH</sequence>
<keyword evidence="3" id="KW-1185">Reference proteome</keyword>
<protein>
    <submittedName>
        <fullName evidence="2">Uncharacterized protein</fullName>
    </submittedName>
</protein>
<dbReference type="EMBL" id="JADYXP020000019">
    <property type="protein sequence ID" value="KAL0104859.1"/>
    <property type="molecule type" value="Genomic_DNA"/>
</dbReference>
<organism evidence="2 3">
    <name type="scientific">Cardiocondyla obscurior</name>
    <dbReference type="NCBI Taxonomy" id="286306"/>
    <lineage>
        <taxon>Eukaryota</taxon>
        <taxon>Metazoa</taxon>
        <taxon>Ecdysozoa</taxon>
        <taxon>Arthropoda</taxon>
        <taxon>Hexapoda</taxon>
        <taxon>Insecta</taxon>
        <taxon>Pterygota</taxon>
        <taxon>Neoptera</taxon>
        <taxon>Endopterygota</taxon>
        <taxon>Hymenoptera</taxon>
        <taxon>Apocrita</taxon>
        <taxon>Aculeata</taxon>
        <taxon>Formicoidea</taxon>
        <taxon>Formicidae</taxon>
        <taxon>Myrmicinae</taxon>
        <taxon>Cardiocondyla</taxon>
    </lineage>
</organism>
<feature type="transmembrane region" description="Helical" evidence="1">
    <location>
        <begin position="21"/>
        <end position="38"/>
    </location>
</feature>
<evidence type="ECO:0000313" key="3">
    <source>
        <dbReference type="Proteomes" id="UP001430953"/>
    </source>
</evidence>
<reference evidence="2 3" key="1">
    <citation type="submission" date="2023-03" db="EMBL/GenBank/DDBJ databases">
        <title>High recombination rates correlate with genetic variation in Cardiocondyla obscurior ants.</title>
        <authorList>
            <person name="Errbii M."/>
        </authorList>
    </citation>
    <scope>NUCLEOTIDE SEQUENCE [LARGE SCALE GENOMIC DNA]</scope>
    <source>
        <strain evidence="2">Alpha-2009</strain>
        <tissue evidence="2">Whole body</tissue>
    </source>
</reference>
<dbReference type="Proteomes" id="UP001430953">
    <property type="component" value="Unassembled WGS sequence"/>
</dbReference>